<protein>
    <submittedName>
        <fullName evidence="1">Unannotated protein</fullName>
    </submittedName>
</protein>
<name>A0A6J6IY14_9ZZZZ</name>
<gene>
    <name evidence="1" type="ORF">UFOPK1835_02308</name>
</gene>
<dbReference type="AlphaFoldDB" id="A0A6J6IY14"/>
<reference evidence="1" key="1">
    <citation type="submission" date="2020-05" db="EMBL/GenBank/DDBJ databases">
        <authorList>
            <person name="Chiriac C."/>
            <person name="Salcher M."/>
            <person name="Ghai R."/>
            <person name="Kavagutti S V."/>
        </authorList>
    </citation>
    <scope>NUCLEOTIDE SEQUENCE</scope>
</reference>
<evidence type="ECO:0000313" key="1">
    <source>
        <dbReference type="EMBL" id="CAB4629143.1"/>
    </source>
</evidence>
<dbReference type="EMBL" id="CAEZUP010000189">
    <property type="protein sequence ID" value="CAB4629143.1"/>
    <property type="molecule type" value="Genomic_DNA"/>
</dbReference>
<accession>A0A6J6IY14</accession>
<proteinExistence type="predicted"/>
<organism evidence="1">
    <name type="scientific">freshwater metagenome</name>
    <dbReference type="NCBI Taxonomy" id="449393"/>
    <lineage>
        <taxon>unclassified sequences</taxon>
        <taxon>metagenomes</taxon>
        <taxon>ecological metagenomes</taxon>
    </lineage>
</organism>
<sequence>MDNGDDRLVEFGRSQWTSCVVDHDHRRILVDHAERGPYRVGPFLATLHRDIGGAAFDKPCAFRFLARTEHNYNVIGRGAGDRQRPIYNSLATEEFVLLRMGAIAPARTGSENDCPYGPIGRNIG</sequence>